<dbReference type="PROSITE" id="PS50943">
    <property type="entry name" value="HTH_CROC1"/>
    <property type="match status" value="1"/>
</dbReference>
<reference evidence="2" key="1">
    <citation type="submission" date="2007-11" db="EMBL/GenBank/DDBJ databases">
        <authorList>
            <person name="Fulton L."/>
            <person name="Clifton S."/>
            <person name="Fulton B."/>
            <person name="Xu J."/>
            <person name="Minx P."/>
            <person name="Pepin K.H."/>
            <person name="Johnson M."/>
            <person name="Thiruvilangam P."/>
            <person name="Bhonagiri V."/>
            <person name="Nash W.E."/>
            <person name="Mardis E.R."/>
            <person name="Wilson R.K."/>
        </authorList>
    </citation>
    <scope>NUCLEOTIDE SEQUENCE [LARGE SCALE GENOMIC DNA]</scope>
    <source>
        <strain evidence="2">DSM 1402</strain>
    </source>
</reference>
<dbReference type="AlphaFoldDB" id="B0N4U6"/>
<dbReference type="SUPFAM" id="SSF47413">
    <property type="entry name" value="lambda repressor-like DNA-binding domains"/>
    <property type="match status" value="1"/>
</dbReference>
<dbReference type="Proteomes" id="UP000005798">
    <property type="component" value="Unassembled WGS sequence"/>
</dbReference>
<name>B0N4U6_9FIRM</name>
<reference evidence="2" key="2">
    <citation type="submission" date="2014-06" db="EMBL/GenBank/DDBJ databases">
        <title>Draft genome sequence of Clostridium ramosum(DSM 1402).</title>
        <authorList>
            <person name="Sudarsanam P."/>
            <person name="Ley R."/>
            <person name="Guruge J."/>
            <person name="Turnbaugh P.J."/>
            <person name="Mahowald M."/>
            <person name="Liep D."/>
            <person name="Gordon J."/>
        </authorList>
    </citation>
    <scope>NUCLEOTIDE SEQUENCE</scope>
    <source>
        <strain evidence="2">DSM 1402</strain>
    </source>
</reference>
<evidence type="ECO:0000313" key="3">
    <source>
        <dbReference type="Proteomes" id="UP000005798"/>
    </source>
</evidence>
<dbReference type="CDD" id="cd00093">
    <property type="entry name" value="HTH_XRE"/>
    <property type="match status" value="1"/>
</dbReference>
<organism evidence="2 3">
    <name type="scientific">Thomasclavelia ramosa DSM 1402</name>
    <dbReference type="NCBI Taxonomy" id="445974"/>
    <lineage>
        <taxon>Bacteria</taxon>
        <taxon>Bacillati</taxon>
        <taxon>Bacillota</taxon>
        <taxon>Erysipelotrichia</taxon>
        <taxon>Erysipelotrichales</taxon>
        <taxon>Coprobacillaceae</taxon>
        <taxon>Thomasclavelia</taxon>
    </lineage>
</organism>
<dbReference type="InterPro" id="IPR010982">
    <property type="entry name" value="Lambda_DNA-bd_dom_sf"/>
</dbReference>
<evidence type="ECO:0000259" key="1">
    <source>
        <dbReference type="PROSITE" id="PS50943"/>
    </source>
</evidence>
<comment type="caution">
    <text evidence="2">The sequence shown here is derived from an EMBL/GenBank/DDBJ whole genome shotgun (WGS) entry which is preliminary data.</text>
</comment>
<sequence>MGFSIYDCIISKRVKGEFMSYSIHIRLKEILDSRNITQKELAKMANIRESTISDICRGTRTVMNFEHIAKIAEVLKITDISDLIELTKK</sequence>
<keyword evidence="3" id="KW-1185">Reference proteome</keyword>
<feature type="domain" description="HTH cro/C1-type" evidence="1">
    <location>
        <begin position="27"/>
        <end position="83"/>
    </location>
</feature>
<evidence type="ECO:0000313" key="2">
    <source>
        <dbReference type="EMBL" id="EDS18698.1"/>
    </source>
</evidence>
<accession>B0N4U6</accession>
<dbReference type="GO" id="GO:0003677">
    <property type="term" value="F:DNA binding"/>
    <property type="evidence" value="ECO:0007669"/>
    <property type="project" value="UniProtKB-KW"/>
</dbReference>
<keyword evidence="2" id="KW-0238">DNA-binding</keyword>
<dbReference type="eggNOG" id="ENOG5033DRS">
    <property type="taxonomic scope" value="Bacteria"/>
</dbReference>
<dbReference type="Pfam" id="PF13443">
    <property type="entry name" value="HTH_26"/>
    <property type="match status" value="1"/>
</dbReference>
<gene>
    <name evidence="2" type="ORF">CLORAM_01647</name>
</gene>
<dbReference type="InterPro" id="IPR001387">
    <property type="entry name" value="Cro/C1-type_HTH"/>
</dbReference>
<dbReference type="HOGENOM" id="CLU_066192_31_4_9"/>
<protein>
    <submittedName>
        <fullName evidence="2">DNA-binding helix-turn-helix protein</fullName>
    </submittedName>
</protein>
<dbReference type="SMART" id="SM00530">
    <property type="entry name" value="HTH_XRE"/>
    <property type="match status" value="1"/>
</dbReference>
<proteinExistence type="predicted"/>
<dbReference type="EMBL" id="ABFX02000005">
    <property type="protein sequence ID" value="EDS18698.1"/>
    <property type="molecule type" value="Genomic_DNA"/>
</dbReference>
<dbReference type="Gene3D" id="1.10.260.40">
    <property type="entry name" value="lambda repressor-like DNA-binding domains"/>
    <property type="match status" value="1"/>
</dbReference>